<protein>
    <recommendedName>
        <fullName evidence="9">Phytosulfokine</fullName>
    </recommendedName>
    <component>
        <recommendedName>
            <fullName evidence="9">Phytosulfokine-alpha</fullName>
            <shortName evidence="9">PSK-alpha</shortName>
            <shortName evidence="9">Phytosulfokine-a</shortName>
        </recommendedName>
    </component>
    <component>
        <recommendedName>
            <fullName evidence="9">Phytosulfokine-beta</fullName>
            <shortName evidence="9">PSK-beta</shortName>
            <shortName evidence="9">Phytosulfokine-b</shortName>
        </recommendedName>
    </component>
</protein>
<dbReference type="AlphaFoldDB" id="A0A835K1X3"/>
<organism evidence="11 12">
    <name type="scientific">Salix dunnii</name>
    <dbReference type="NCBI Taxonomy" id="1413687"/>
    <lineage>
        <taxon>Eukaryota</taxon>
        <taxon>Viridiplantae</taxon>
        <taxon>Streptophyta</taxon>
        <taxon>Embryophyta</taxon>
        <taxon>Tracheophyta</taxon>
        <taxon>Spermatophyta</taxon>
        <taxon>Magnoliopsida</taxon>
        <taxon>eudicotyledons</taxon>
        <taxon>Gunneridae</taxon>
        <taxon>Pentapetalae</taxon>
        <taxon>rosids</taxon>
        <taxon>fabids</taxon>
        <taxon>Malpighiales</taxon>
        <taxon>Salicaceae</taxon>
        <taxon>Saliceae</taxon>
        <taxon>Salix</taxon>
    </lineage>
</organism>
<keyword evidence="7 9" id="KW-0221">Differentiation</keyword>
<dbReference type="GO" id="GO:0008083">
    <property type="term" value="F:growth factor activity"/>
    <property type="evidence" value="ECO:0007669"/>
    <property type="project" value="UniProtKB-UniRule"/>
</dbReference>
<dbReference type="PANTHER" id="PTHR33285">
    <property type="entry name" value="PHYTOSULFOKINES 3"/>
    <property type="match status" value="1"/>
</dbReference>
<dbReference type="InterPro" id="IPR009438">
    <property type="entry name" value="Phytosulfokine"/>
</dbReference>
<dbReference type="Proteomes" id="UP000657918">
    <property type="component" value="Chromosome 8"/>
</dbReference>
<dbReference type="GO" id="GO:0005576">
    <property type="term" value="C:extracellular region"/>
    <property type="evidence" value="ECO:0007669"/>
    <property type="project" value="UniProtKB-SubCell"/>
</dbReference>
<evidence type="ECO:0000256" key="6">
    <source>
        <dbReference type="ARBA" id="ARBA00022729"/>
    </source>
</evidence>
<evidence type="ECO:0000313" key="11">
    <source>
        <dbReference type="EMBL" id="KAF9678001.1"/>
    </source>
</evidence>
<evidence type="ECO:0000256" key="4">
    <source>
        <dbReference type="ARBA" id="ARBA00022525"/>
    </source>
</evidence>
<accession>A0A835K1X3</accession>
<dbReference type="PANTHER" id="PTHR33285:SF55">
    <property type="entry name" value="PHYTOSULFOKINES 3"/>
    <property type="match status" value="1"/>
</dbReference>
<dbReference type="EMBL" id="JADGMS010000008">
    <property type="protein sequence ID" value="KAF9678001.1"/>
    <property type="molecule type" value="Genomic_DNA"/>
</dbReference>
<keyword evidence="12" id="KW-1185">Reference proteome</keyword>
<dbReference type="GO" id="GO:0008283">
    <property type="term" value="P:cell population proliferation"/>
    <property type="evidence" value="ECO:0007669"/>
    <property type="project" value="UniProtKB-UniRule"/>
</dbReference>
<dbReference type="GO" id="GO:0030154">
    <property type="term" value="P:cell differentiation"/>
    <property type="evidence" value="ECO:0007669"/>
    <property type="project" value="UniProtKB-UniRule"/>
</dbReference>
<comment type="PTM">
    <text evidence="9">Sulfation is important for activity and for the binding to a putative membrane receptor.</text>
</comment>
<name>A0A835K1X3_9ROSI</name>
<feature type="region of interest" description="Disordered" evidence="10">
    <location>
        <begin position="1"/>
        <end position="46"/>
    </location>
</feature>
<evidence type="ECO:0000256" key="3">
    <source>
        <dbReference type="ARBA" id="ARBA00022473"/>
    </source>
</evidence>
<evidence type="ECO:0000256" key="9">
    <source>
        <dbReference type="RuleBase" id="RU368031"/>
    </source>
</evidence>
<evidence type="ECO:0000256" key="8">
    <source>
        <dbReference type="ARBA" id="ARBA00023030"/>
    </source>
</evidence>
<comment type="function">
    <text evidence="9">Promotes plant cell differentiation, organogenesis and somatic embryogenesis as well as cell proliferation.</text>
</comment>
<feature type="compositionally biased region" description="Basic and acidic residues" evidence="10">
    <location>
        <begin position="12"/>
        <end position="28"/>
    </location>
</feature>
<comment type="subcellular location">
    <subcellularLocation>
        <location evidence="1 9">Secreted</location>
    </subcellularLocation>
</comment>
<sequence>MVEPEEPNIAEATREARSGGASRERSSREGQGLGGVTGREESEKSKEKVEEYMAYRISTVCITAHLLSSFPLTYAARPEPTFADVTPVETLHEVYHMIMAEAESADVEKSCEGVGEDECLVRRTLTAQNDHIYTQKHKP</sequence>
<keyword evidence="4 9" id="KW-0964">Secreted</keyword>
<evidence type="ECO:0000256" key="1">
    <source>
        <dbReference type="ARBA" id="ARBA00004613"/>
    </source>
</evidence>
<evidence type="ECO:0000256" key="7">
    <source>
        <dbReference type="ARBA" id="ARBA00022782"/>
    </source>
</evidence>
<evidence type="ECO:0000256" key="2">
    <source>
        <dbReference type="ARBA" id="ARBA00010781"/>
    </source>
</evidence>
<keyword evidence="6 9" id="KW-0732">Signal</keyword>
<keyword evidence="5 9" id="KW-0765">Sulfation</keyword>
<keyword evidence="8 9" id="KW-0339">Growth factor</keyword>
<proteinExistence type="inferred from homology"/>
<gene>
    <name evidence="11" type="ORF">SADUNF_Sadunf08G0166500</name>
</gene>
<evidence type="ECO:0000256" key="10">
    <source>
        <dbReference type="SAM" id="MobiDB-lite"/>
    </source>
</evidence>
<comment type="caution">
    <text evidence="11">The sequence shown here is derived from an EMBL/GenBank/DDBJ whole genome shotgun (WGS) entry which is preliminary data.</text>
</comment>
<dbReference type="Pfam" id="PF06404">
    <property type="entry name" value="PSK"/>
    <property type="match status" value="1"/>
</dbReference>
<evidence type="ECO:0000313" key="12">
    <source>
        <dbReference type="Proteomes" id="UP000657918"/>
    </source>
</evidence>
<reference evidence="11 12" key="1">
    <citation type="submission" date="2020-10" db="EMBL/GenBank/DDBJ databases">
        <title>Plant Genome Project.</title>
        <authorList>
            <person name="Zhang R.-G."/>
        </authorList>
    </citation>
    <scope>NUCLEOTIDE SEQUENCE [LARGE SCALE GENOMIC DNA]</scope>
    <source>
        <strain evidence="11">FAFU-HL-1</strain>
        <tissue evidence="11">Leaf</tissue>
    </source>
</reference>
<comment type="similarity">
    <text evidence="2 9">Belongs to the phytosulfokine family.</text>
</comment>
<dbReference type="OrthoDB" id="1858282at2759"/>
<comment type="PTM">
    <text evidence="9">PSK-alpha is produced by endopeptidase digestion. PSK-beta is produced from PSK-alpha by exopeptidase digestion.</text>
</comment>
<keyword evidence="3 9" id="KW-0217">Developmental protein</keyword>
<evidence type="ECO:0000256" key="5">
    <source>
        <dbReference type="ARBA" id="ARBA00022641"/>
    </source>
</evidence>